<evidence type="ECO:0000256" key="8">
    <source>
        <dbReference type="SAM" id="Phobius"/>
    </source>
</evidence>
<feature type="region of interest" description="Disordered" evidence="7">
    <location>
        <begin position="454"/>
        <end position="584"/>
    </location>
</feature>
<evidence type="ECO:0000256" key="1">
    <source>
        <dbReference type="ARBA" id="ARBA00004906"/>
    </source>
</evidence>
<dbReference type="InterPro" id="IPR036322">
    <property type="entry name" value="WD40_repeat_dom_sf"/>
</dbReference>
<feature type="repeat" description="WD" evidence="6">
    <location>
        <begin position="399"/>
        <end position="441"/>
    </location>
</feature>
<dbReference type="InterPro" id="IPR015943">
    <property type="entry name" value="WD40/YVTN_repeat-like_dom_sf"/>
</dbReference>
<evidence type="ECO:0000256" key="4">
    <source>
        <dbReference type="ARBA" id="ARBA00022786"/>
    </source>
</evidence>
<dbReference type="PANTHER" id="PTHR22852:SF0">
    <property type="entry name" value="DENTICLELESS PROTEIN HOMOLOG"/>
    <property type="match status" value="1"/>
</dbReference>
<feature type="region of interest" description="Disordered" evidence="7">
    <location>
        <begin position="236"/>
        <end position="261"/>
    </location>
</feature>
<comment type="similarity">
    <text evidence="5">Belongs to the WD repeat cdt2 family.</text>
</comment>
<dbReference type="EMBL" id="JAATIS010000859">
    <property type="protein sequence ID" value="KAG2467010.1"/>
    <property type="molecule type" value="Genomic_DNA"/>
</dbReference>
<dbReference type="Proteomes" id="UP000886611">
    <property type="component" value="Unassembled WGS sequence"/>
</dbReference>
<evidence type="ECO:0000256" key="6">
    <source>
        <dbReference type="PROSITE-ProRule" id="PRU00221"/>
    </source>
</evidence>
<name>A0A8X7XD61_POLSE</name>
<dbReference type="PROSITE" id="PS50294">
    <property type="entry name" value="WD_REPEATS_REGION"/>
    <property type="match status" value="3"/>
</dbReference>
<dbReference type="CDD" id="cd00200">
    <property type="entry name" value="WD40"/>
    <property type="match status" value="1"/>
</dbReference>
<evidence type="ECO:0000256" key="5">
    <source>
        <dbReference type="ARBA" id="ARBA00038344"/>
    </source>
</evidence>
<feature type="repeat" description="WD" evidence="6">
    <location>
        <begin position="144"/>
        <end position="185"/>
    </location>
</feature>
<protein>
    <submittedName>
        <fullName evidence="9">DTL protein</fullName>
    </submittedName>
</protein>
<dbReference type="GO" id="GO:0007095">
    <property type="term" value="P:mitotic G2 DNA damage checkpoint signaling"/>
    <property type="evidence" value="ECO:0007669"/>
    <property type="project" value="TreeGrafter"/>
</dbReference>
<keyword evidence="8" id="KW-0472">Membrane</keyword>
<reference evidence="9 10" key="1">
    <citation type="journal article" date="2021" name="Cell">
        <title>Tracing the genetic footprints of vertebrate landing in non-teleost ray-finned fishes.</title>
        <authorList>
            <person name="Bi X."/>
            <person name="Wang K."/>
            <person name="Yang L."/>
            <person name="Pan H."/>
            <person name="Jiang H."/>
            <person name="Wei Q."/>
            <person name="Fang M."/>
            <person name="Yu H."/>
            <person name="Zhu C."/>
            <person name="Cai Y."/>
            <person name="He Y."/>
            <person name="Gan X."/>
            <person name="Zeng H."/>
            <person name="Yu D."/>
            <person name="Zhu Y."/>
            <person name="Jiang H."/>
            <person name="Qiu Q."/>
            <person name="Yang H."/>
            <person name="Zhang Y.E."/>
            <person name="Wang W."/>
            <person name="Zhu M."/>
            <person name="He S."/>
            <person name="Zhang G."/>
        </authorList>
    </citation>
    <scope>NUCLEOTIDE SEQUENCE [LARGE SCALE GENOMIC DNA]</scope>
    <source>
        <strain evidence="9">Bchr_013</strain>
    </source>
</reference>
<dbReference type="InterPro" id="IPR020472">
    <property type="entry name" value="WD40_PAC1"/>
</dbReference>
<keyword evidence="2 6" id="KW-0853">WD repeat</keyword>
<dbReference type="Gene3D" id="2.130.10.10">
    <property type="entry name" value="YVTN repeat-like/Quinoprotein amine dehydrogenase"/>
    <property type="match status" value="2"/>
</dbReference>
<keyword evidence="4" id="KW-0833">Ubl conjugation pathway</keyword>
<feature type="repeat" description="WD" evidence="6">
    <location>
        <begin position="255"/>
        <end position="296"/>
    </location>
</feature>
<evidence type="ECO:0000313" key="10">
    <source>
        <dbReference type="Proteomes" id="UP000886611"/>
    </source>
</evidence>
<proteinExistence type="inferred from homology"/>
<dbReference type="PRINTS" id="PR00320">
    <property type="entry name" value="GPROTEINBRPT"/>
</dbReference>
<feature type="repeat" description="WD" evidence="6">
    <location>
        <begin position="367"/>
        <end position="390"/>
    </location>
</feature>
<sequence>MGWLLLKGVLRFTFMVLNNLVAIPCYVFYLILLQPLRLLDSRTFWYVEGVMFKWLLAMVSSWGWSAGYTGTEPRLPLHSLLGGYQCARADEHISYGELGAVVPPFGCTFSSAQGIQHVLAVANEEGIIRLYDTEACRTPVLKEWLAHSNAVFDIAWVPGEHKLVTASGDQTAKLWDVKTSELLGIFKGHQCSLKSVAFAKQEKAVFCTGGRDGNIMVWDMRCSKKDGFYKHVKQISGAHNKPSKETPLKQKKKKQPTSQQSVTAVLMRDEHSLLSAGAVDGVLKLWDLRKNYTAHLQDPVPLQSYPYPGSSLRKLGFSSLVLDSSGSSLFANCTDENIYMFNMAGLKTEPVAVFSGHLNSTFYVKSSVSPDDQFLASGSSDHNAYIWKISEPQSPPILLQGHCQEVTSVTWCPTDFTKIATCSDDNTVRVWRLNRGAKEEKTTLRATDLVGWASKKQTSKGSEPMTPSDQTTLASPLAVSPATISSPRAAACAPSRADLPQPSSTPIHPPGPKSAPSTPKQTASSPSLMRWVTLNATPSSSASQGTPRSRRVLSPLAQSRALTTPVSERRAKRRLETSETAGRTCPEECDCVRELDPVAKRRRDMAGLCCTAKAEKEEEEERSLPGSPVHKESTEKILEDHQHFNGHRPSDKENNSPGRSNWLSAMGYRLKGGQGSPSNRRSPASKGLNGKTAVSPVCSPFDMVGNESLLWGYPDSGTNLLGGLLVPYRVLHQSTPQTPAP</sequence>
<comment type="pathway">
    <text evidence="1">Protein modification; protein ubiquitination.</text>
</comment>
<dbReference type="PANTHER" id="PTHR22852">
    <property type="entry name" value="LETHAL 2 DENTICLELESS PROTEIN RETINOIC ACID-REGULATED NUCLEAR MATRIX-ASSOCIATED PROTEIN"/>
    <property type="match status" value="1"/>
</dbReference>
<feature type="compositionally biased region" description="Basic and acidic residues" evidence="7">
    <location>
        <begin position="643"/>
        <end position="654"/>
    </location>
</feature>
<dbReference type="AlphaFoldDB" id="A0A8X7XD61"/>
<dbReference type="GO" id="GO:0030674">
    <property type="term" value="F:protein-macromolecule adaptor activity"/>
    <property type="evidence" value="ECO:0007669"/>
    <property type="project" value="TreeGrafter"/>
</dbReference>
<feature type="compositionally biased region" description="Polar residues" evidence="7">
    <location>
        <begin position="534"/>
        <end position="547"/>
    </location>
</feature>
<evidence type="ECO:0000256" key="3">
    <source>
        <dbReference type="ARBA" id="ARBA00022737"/>
    </source>
</evidence>
<evidence type="ECO:0000256" key="2">
    <source>
        <dbReference type="ARBA" id="ARBA00022574"/>
    </source>
</evidence>
<keyword evidence="10" id="KW-1185">Reference proteome</keyword>
<feature type="repeat" description="WD" evidence="6">
    <location>
        <begin position="186"/>
        <end position="221"/>
    </location>
</feature>
<keyword evidence="8" id="KW-1133">Transmembrane helix</keyword>
<feature type="transmembrane region" description="Helical" evidence="8">
    <location>
        <begin position="44"/>
        <end position="64"/>
    </location>
</feature>
<keyword evidence="3" id="KW-0677">Repeat</keyword>
<evidence type="ECO:0000313" key="9">
    <source>
        <dbReference type="EMBL" id="KAG2467010.1"/>
    </source>
</evidence>
<dbReference type="FunFam" id="2.130.10.10:FF:000447">
    <property type="entry name" value="Denticleless protein homolog B"/>
    <property type="match status" value="1"/>
</dbReference>
<accession>A0A8X7XD61</accession>
<feature type="compositionally biased region" description="Low complexity" evidence="7">
    <location>
        <begin position="485"/>
        <end position="497"/>
    </location>
</feature>
<comment type="caution">
    <text evidence="9">The sequence shown here is derived from an EMBL/GenBank/DDBJ whole genome shotgun (WGS) entry which is preliminary data.</text>
</comment>
<feature type="non-terminal residue" evidence="9">
    <location>
        <position position="1"/>
    </location>
</feature>
<feature type="region of interest" description="Disordered" evidence="7">
    <location>
        <begin position="643"/>
        <end position="692"/>
    </location>
</feature>
<gene>
    <name evidence="9" type="primary">Dtl</name>
    <name evidence="9" type="ORF">GTO96_0010623</name>
</gene>
<dbReference type="GO" id="GO:0043161">
    <property type="term" value="P:proteasome-mediated ubiquitin-dependent protein catabolic process"/>
    <property type="evidence" value="ECO:0007669"/>
    <property type="project" value="TreeGrafter"/>
</dbReference>
<feature type="compositionally biased region" description="Polar residues" evidence="7">
    <location>
        <begin position="556"/>
        <end position="566"/>
    </location>
</feature>
<dbReference type="InterPro" id="IPR019775">
    <property type="entry name" value="WD40_repeat_CS"/>
</dbReference>
<dbReference type="GO" id="GO:0005634">
    <property type="term" value="C:nucleus"/>
    <property type="evidence" value="ECO:0007669"/>
    <property type="project" value="TreeGrafter"/>
</dbReference>
<dbReference type="PROSITE" id="PS00678">
    <property type="entry name" value="WD_REPEATS_1"/>
    <property type="match status" value="2"/>
</dbReference>
<feature type="compositionally biased region" description="Polar residues" evidence="7">
    <location>
        <begin position="515"/>
        <end position="527"/>
    </location>
</feature>
<dbReference type="InterPro" id="IPR001680">
    <property type="entry name" value="WD40_rpt"/>
</dbReference>
<dbReference type="SMART" id="SM00320">
    <property type="entry name" value="WD40"/>
    <property type="match status" value="5"/>
</dbReference>
<feature type="compositionally biased region" description="Polar residues" evidence="7">
    <location>
        <begin position="455"/>
        <end position="474"/>
    </location>
</feature>
<dbReference type="SUPFAM" id="SSF50978">
    <property type="entry name" value="WD40 repeat-like"/>
    <property type="match status" value="1"/>
</dbReference>
<dbReference type="InterPro" id="IPR051865">
    <property type="entry name" value="WD-repeat_CDT2_adapter"/>
</dbReference>
<evidence type="ECO:0000256" key="7">
    <source>
        <dbReference type="SAM" id="MobiDB-lite"/>
    </source>
</evidence>
<keyword evidence="8" id="KW-0812">Transmembrane</keyword>
<dbReference type="PROSITE" id="PS50082">
    <property type="entry name" value="WD_REPEATS_2"/>
    <property type="match status" value="5"/>
</dbReference>
<organism evidence="9 10">
    <name type="scientific">Polypterus senegalus</name>
    <name type="common">Senegal bichir</name>
    <dbReference type="NCBI Taxonomy" id="55291"/>
    <lineage>
        <taxon>Eukaryota</taxon>
        <taxon>Metazoa</taxon>
        <taxon>Chordata</taxon>
        <taxon>Craniata</taxon>
        <taxon>Vertebrata</taxon>
        <taxon>Euteleostomi</taxon>
        <taxon>Actinopterygii</taxon>
        <taxon>Polypteriformes</taxon>
        <taxon>Polypteridae</taxon>
        <taxon>Polypterus</taxon>
    </lineage>
</organism>
<dbReference type="Pfam" id="PF00400">
    <property type="entry name" value="WD40"/>
    <property type="match status" value="4"/>
</dbReference>
<feature type="non-terminal residue" evidence="9">
    <location>
        <position position="741"/>
    </location>
</feature>
<feature type="transmembrane region" description="Helical" evidence="8">
    <location>
        <begin position="12"/>
        <end position="32"/>
    </location>
</feature>